<accession>A0AAW6DW54</accession>
<comment type="caution">
    <text evidence="1">The sequence shown here is derived from an EMBL/GenBank/DDBJ whole genome shotgun (WGS) entry which is preliminary data.</text>
</comment>
<protein>
    <submittedName>
        <fullName evidence="1">Uncharacterized protein</fullName>
    </submittedName>
</protein>
<evidence type="ECO:0000313" key="2">
    <source>
        <dbReference type="Proteomes" id="UP001211421"/>
    </source>
</evidence>
<dbReference type="AlphaFoldDB" id="A0AAW6DW54"/>
<dbReference type="EMBL" id="JAQMLS010000002">
    <property type="protein sequence ID" value="MDB8741072.1"/>
    <property type="molecule type" value="Genomic_DNA"/>
</dbReference>
<name>A0AAW6DW54_9FIRM</name>
<evidence type="ECO:0000313" key="1">
    <source>
        <dbReference type="EMBL" id="MDB8741072.1"/>
    </source>
</evidence>
<reference evidence="1" key="1">
    <citation type="submission" date="2023-01" db="EMBL/GenBank/DDBJ databases">
        <title>Human gut microbiome strain richness.</title>
        <authorList>
            <person name="Chen-Liaw A."/>
        </authorList>
    </citation>
    <scope>NUCLEOTIDE SEQUENCE</scope>
    <source>
        <strain evidence="1">D59st1_B8_D59t2_181005</strain>
    </source>
</reference>
<gene>
    <name evidence="1" type="ORF">PNV70_03195</name>
</gene>
<proteinExistence type="predicted"/>
<sequence>MTLSDGTTPKERMINHCKNNIIYKSRRSPSRKSVLIDSEQKDVVIVSGSNNHVKTICALPNDIIYDGQIVEWEKSHWLISDVDIESSVYYKGVIHQCNINLRWQNKDGEIISRWCYAETNTADGIKEGNTLNLTDGNLTLHLPLDNETRQLRLDRRFLLDIEKDNPTAYKLINRNVVSGIYDENHEHGVYIITLQKSERSHDRDNYELMIADYFKPTEDKSVGINCAIKFDGSPTIKAGGYYKSFNAVFYDKDGSEISQEAIWNVAVIDEHKKYFSIVNEGSTIKIKADNNEGIIGSKIKIELCNSAQNCSAELYVKVVAIL</sequence>
<organism evidence="1 2">
    <name type="scientific">Ruminococcus bicirculans</name>
    <name type="common">ex Wegman et al. 2014</name>
    <dbReference type="NCBI Taxonomy" id="1160721"/>
    <lineage>
        <taxon>Bacteria</taxon>
        <taxon>Bacillati</taxon>
        <taxon>Bacillota</taxon>
        <taxon>Clostridia</taxon>
        <taxon>Eubacteriales</taxon>
        <taxon>Oscillospiraceae</taxon>
        <taxon>Ruminococcus</taxon>
    </lineage>
</organism>
<dbReference type="Proteomes" id="UP001211421">
    <property type="component" value="Unassembled WGS sequence"/>
</dbReference>